<dbReference type="SUPFAM" id="SSF141868">
    <property type="entry name" value="EAL domain-like"/>
    <property type="match status" value="1"/>
</dbReference>
<evidence type="ECO:0000259" key="2">
    <source>
        <dbReference type="PROSITE" id="PS50883"/>
    </source>
</evidence>
<dbReference type="InterPro" id="IPR029787">
    <property type="entry name" value="Nucleotide_cyclase"/>
</dbReference>
<dbReference type="Gene3D" id="3.20.20.450">
    <property type="entry name" value="EAL domain"/>
    <property type="match status" value="1"/>
</dbReference>
<feature type="transmembrane region" description="Helical" evidence="1">
    <location>
        <begin position="63"/>
        <end position="83"/>
    </location>
</feature>
<evidence type="ECO:0000259" key="3">
    <source>
        <dbReference type="PROSITE" id="PS50887"/>
    </source>
</evidence>
<sequence length="633" mass="71185">MYVIALFGGWWLAMTHWSVAPIWVTLIYPAAMTLYMGQRIFISLKRWNARPGRAELERWHGKIKFVTVVSTGLFTLWMLSFFPYGDPDLQVQTLFVISVMFFVIIFTLMNLRKMMILSTVLANGIYLAYFYNYNQQQFLFVAVFLALVSCGMVLVLNMQYLDFVKLIHTSKDLKAQAEELERKQVETWELSEQNYHIANHDSLTGLPNRRCFLAELDRRFEAAKIAGTPLVLCIFDLGGLRTINEIYGVKVGDEVLLEVARRLDEKLSSESFGARLAGDEFAILADNGDFDLPWAKAFFRDLFAESFSLPETQVRLSYHAGLARLHEAVASPIVLLEKAVYAQQLGKRNKNDPVVLFGADHREQMSLNTRIAQALRSPAIVDEMSVAYQPIVEIESNRIIGVECLARWNNAELGSVPPGSFIPIAEQSGVINRLTLDLLIKALVAAANWPDDLRIAFNLSATNLSSRGFAVTFLELLKEHRFNPARLTCEVTETSVLWDFTEAQKTIRTLKEAGIRLSLDDFGTGYSSLSHIHNLPLDCLKVDRSFVSGIHPETTGYGIVKSMLALCRDRGILCIVEGVETHAELEVLKNLGARYVQGYLYSKPLAGEDLDSLLRSGRTIEPASCEETRAVVS</sequence>
<dbReference type="InterPro" id="IPR001633">
    <property type="entry name" value="EAL_dom"/>
</dbReference>
<dbReference type="PROSITE" id="PS50887">
    <property type="entry name" value="GGDEF"/>
    <property type="match status" value="1"/>
</dbReference>
<dbReference type="NCBIfam" id="TIGR00254">
    <property type="entry name" value="GGDEF"/>
    <property type="match status" value="1"/>
</dbReference>
<organism evidence="4 5">
    <name type="scientific">Roseibium aggregatum</name>
    <dbReference type="NCBI Taxonomy" id="187304"/>
    <lineage>
        <taxon>Bacteria</taxon>
        <taxon>Pseudomonadati</taxon>
        <taxon>Pseudomonadota</taxon>
        <taxon>Alphaproteobacteria</taxon>
        <taxon>Hyphomicrobiales</taxon>
        <taxon>Stappiaceae</taxon>
        <taxon>Roseibium</taxon>
    </lineage>
</organism>
<dbReference type="SMART" id="SM00052">
    <property type="entry name" value="EAL"/>
    <property type="match status" value="1"/>
</dbReference>
<dbReference type="InterPro" id="IPR000160">
    <property type="entry name" value="GGDEF_dom"/>
</dbReference>
<dbReference type="PANTHER" id="PTHR33121">
    <property type="entry name" value="CYCLIC DI-GMP PHOSPHODIESTERASE PDEF"/>
    <property type="match status" value="1"/>
</dbReference>
<evidence type="ECO:0000313" key="4">
    <source>
        <dbReference type="EMBL" id="MBN9669810.1"/>
    </source>
</evidence>
<dbReference type="PROSITE" id="PS50883">
    <property type="entry name" value="EAL"/>
    <property type="match status" value="1"/>
</dbReference>
<evidence type="ECO:0000313" key="5">
    <source>
        <dbReference type="Proteomes" id="UP000664096"/>
    </source>
</evidence>
<keyword evidence="1" id="KW-0812">Transmembrane</keyword>
<dbReference type="PANTHER" id="PTHR33121:SF71">
    <property type="entry name" value="OXYGEN SENSOR PROTEIN DOSP"/>
    <property type="match status" value="1"/>
</dbReference>
<feature type="transmembrane region" description="Helical" evidence="1">
    <location>
        <begin position="20"/>
        <end position="42"/>
    </location>
</feature>
<name>A0A939J362_9HYPH</name>
<feature type="transmembrane region" description="Helical" evidence="1">
    <location>
        <begin position="138"/>
        <end position="156"/>
    </location>
</feature>
<dbReference type="Proteomes" id="UP000664096">
    <property type="component" value="Unassembled WGS sequence"/>
</dbReference>
<gene>
    <name evidence="4" type="ORF">JF539_05630</name>
</gene>
<dbReference type="InterPro" id="IPR050706">
    <property type="entry name" value="Cyclic-di-GMP_PDE-like"/>
</dbReference>
<proteinExistence type="predicted"/>
<dbReference type="GO" id="GO:0071111">
    <property type="term" value="F:cyclic-guanylate-specific phosphodiesterase activity"/>
    <property type="evidence" value="ECO:0007669"/>
    <property type="project" value="InterPro"/>
</dbReference>
<comment type="caution">
    <text evidence="4">The sequence shown here is derived from an EMBL/GenBank/DDBJ whole genome shotgun (WGS) entry which is preliminary data.</text>
</comment>
<dbReference type="CDD" id="cd01948">
    <property type="entry name" value="EAL"/>
    <property type="match status" value="1"/>
</dbReference>
<dbReference type="SMART" id="SM00267">
    <property type="entry name" value="GGDEF"/>
    <property type="match status" value="1"/>
</dbReference>
<accession>A0A939J362</accession>
<dbReference type="RefSeq" id="WP_207139345.1">
    <property type="nucleotide sequence ID" value="NZ_JAEKJZ010000001.1"/>
</dbReference>
<protein>
    <submittedName>
        <fullName evidence="4">EAL domain-containing protein</fullName>
    </submittedName>
</protein>
<keyword evidence="1" id="KW-0472">Membrane</keyword>
<dbReference type="CDD" id="cd01949">
    <property type="entry name" value="GGDEF"/>
    <property type="match status" value="1"/>
</dbReference>
<feature type="domain" description="EAL" evidence="2">
    <location>
        <begin position="364"/>
        <end position="618"/>
    </location>
</feature>
<dbReference type="InterPro" id="IPR043128">
    <property type="entry name" value="Rev_trsase/Diguanyl_cyclase"/>
</dbReference>
<dbReference type="Gene3D" id="3.30.70.270">
    <property type="match status" value="1"/>
</dbReference>
<evidence type="ECO:0000256" key="1">
    <source>
        <dbReference type="SAM" id="Phobius"/>
    </source>
</evidence>
<feature type="transmembrane region" description="Helical" evidence="1">
    <location>
        <begin position="89"/>
        <end position="108"/>
    </location>
</feature>
<dbReference type="SUPFAM" id="SSF55073">
    <property type="entry name" value="Nucleotide cyclase"/>
    <property type="match status" value="1"/>
</dbReference>
<dbReference type="Pfam" id="PF00990">
    <property type="entry name" value="GGDEF"/>
    <property type="match status" value="1"/>
</dbReference>
<dbReference type="InterPro" id="IPR035919">
    <property type="entry name" value="EAL_sf"/>
</dbReference>
<feature type="domain" description="GGDEF" evidence="3">
    <location>
        <begin position="228"/>
        <end position="359"/>
    </location>
</feature>
<dbReference type="EMBL" id="JAEKJZ010000001">
    <property type="protein sequence ID" value="MBN9669810.1"/>
    <property type="molecule type" value="Genomic_DNA"/>
</dbReference>
<keyword evidence="1" id="KW-1133">Transmembrane helix</keyword>
<reference evidence="4" key="1">
    <citation type="submission" date="2020-12" db="EMBL/GenBank/DDBJ databases">
        <title>Oil enriched cultivation method for isolating marine PHA-producing bacteria.</title>
        <authorList>
            <person name="Zheng W."/>
            <person name="Yu S."/>
            <person name="Huang Y."/>
        </authorList>
    </citation>
    <scope>NUCLEOTIDE SEQUENCE</scope>
    <source>
        <strain evidence="4">SY-2-12</strain>
    </source>
</reference>
<dbReference type="Pfam" id="PF00563">
    <property type="entry name" value="EAL"/>
    <property type="match status" value="1"/>
</dbReference>
<dbReference type="AlphaFoldDB" id="A0A939J362"/>